<keyword evidence="3" id="KW-1185">Reference proteome</keyword>
<evidence type="ECO:0000313" key="2">
    <source>
        <dbReference type="EMBL" id="KAK9142264.1"/>
    </source>
</evidence>
<organism evidence="2 3">
    <name type="scientific">Stephania yunnanensis</name>
    <dbReference type="NCBI Taxonomy" id="152371"/>
    <lineage>
        <taxon>Eukaryota</taxon>
        <taxon>Viridiplantae</taxon>
        <taxon>Streptophyta</taxon>
        <taxon>Embryophyta</taxon>
        <taxon>Tracheophyta</taxon>
        <taxon>Spermatophyta</taxon>
        <taxon>Magnoliopsida</taxon>
        <taxon>Ranunculales</taxon>
        <taxon>Menispermaceae</taxon>
        <taxon>Menispermoideae</taxon>
        <taxon>Cissampelideae</taxon>
        <taxon>Stephania</taxon>
    </lineage>
</organism>
<feature type="compositionally biased region" description="Basic and acidic residues" evidence="1">
    <location>
        <begin position="242"/>
        <end position="254"/>
    </location>
</feature>
<accession>A0AAP0JYQ0</accession>
<name>A0AAP0JYQ0_9MAGN</name>
<evidence type="ECO:0000256" key="1">
    <source>
        <dbReference type="SAM" id="MobiDB-lite"/>
    </source>
</evidence>
<protein>
    <submittedName>
        <fullName evidence="2">Uncharacterized protein</fullName>
    </submittedName>
</protein>
<dbReference type="Proteomes" id="UP001420932">
    <property type="component" value="Unassembled WGS sequence"/>
</dbReference>
<reference evidence="2 3" key="1">
    <citation type="submission" date="2024-01" db="EMBL/GenBank/DDBJ databases">
        <title>Genome assemblies of Stephania.</title>
        <authorList>
            <person name="Yang L."/>
        </authorList>
    </citation>
    <scope>NUCLEOTIDE SEQUENCE [LARGE SCALE GENOMIC DNA]</scope>
    <source>
        <strain evidence="2">YNDBR</strain>
        <tissue evidence="2">Leaf</tissue>
    </source>
</reference>
<proteinExistence type="predicted"/>
<dbReference type="AlphaFoldDB" id="A0AAP0JYQ0"/>
<gene>
    <name evidence="2" type="ORF">Syun_011664</name>
</gene>
<dbReference type="EMBL" id="JBBNAF010000005">
    <property type="protein sequence ID" value="KAK9142264.1"/>
    <property type="molecule type" value="Genomic_DNA"/>
</dbReference>
<comment type="caution">
    <text evidence="2">The sequence shown here is derived from an EMBL/GenBank/DDBJ whole genome shotgun (WGS) entry which is preliminary data.</text>
</comment>
<evidence type="ECO:0000313" key="3">
    <source>
        <dbReference type="Proteomes" id="UP001420932"/>
    </source>
</evidence>
<feature type="region of interest" description="Disordered" evidence="1">
    <location>
        <begin position="219"/>
        <end position="262"/>
    </location>
</feature>
<sequence length="323" mass="34562">MQHQPPSGLGQAPVTLTERTVPVRPYTLPVEPMTEHLPMSGLRRGPQSPIAISILPASSRVVGDKGSVVMPCAHGDDQGVPQLGVPPGTRHDDGNMCPLNAPIALIQTASPLKSKGHALMGEGTGALNAADKGIEDLHNVDIQLATMMLVPWRLMFESQLNVISMGLESQIEEGGSVIQLQTSVMGMGHTGDFAVGRIRSTTEVEQTHQREDRCSLFNESGGEAGLDDFGMEANDTLQGPQEEGHTQLDAKSQSDDSGESTEIEVGADMDKVITETLEEQFLETQLVDTMPTEPLTGNLIEREVEAIQHRVLVGLPPLGSTNI</sequence>